<reference evidence="1" key="1">
    <citation type="submission" date="2022-06" db="EMBL/GenBank/DDBJ databases">
        <title>Uncovering the hologenomic basis of an extraordinary plant invasion.</title>
        <authorList>
            <person name="Bieker V.C."/>
            <person name="Martin M.D."/>
            <person name="Gilbert T."/>
            <person name="Hodgins K."/>
            <person name="Battlay P."/>
            <person name="Petersen B."/>
            <person name="Wilson J."/>
        </authorList>
    </citation>
    <scope>NUCLEOTIDE SEQUENCE</scope>
    <source>
        <strain evidence="1">AA19_3_7</strain>
        <tissue evidence="1">Leaf</tissue>
    </source>
</reference>
<feature type="non-terminal residue" evidence="1">
    <location>
        <position position="1"/>
    </location>
</feature>
<organism evidence="1 2">
    <name type="scientific">Ambrosia artemisiifolia</name>
    <name type="common">Common ragweed</name>
    <dbReference type="NCBI Taxonomy" id="4212"/>
    <lineage>
        <taxon>Eukaryota</taxon>
        <taxon>Viridiplantae</taxon>
        <taxon>Streptophyta</taxon>
        <taxon>Embryophyta</taxon>
        <taxon>Tracheophyta</taxon>
        <taxon>Spermatophyta</taxon>
        <taxon>Magnoliopsida</taxon>
        <taxon>eudicotyledons</taxon>
        <taxon>Gunneridae</taxon>
        <taxon>Pentapetalae</taxon>
        <taxon>asterids</taxon>
        <taxon>campanulids</taxon>
        <taxon>Asterales</taxon>
        <taxon>Asteraceae</taxon>
        <taxon>Asteroideae</taxon>
        <taxon>Heliantheae alliance</taxon>
        <taxon>Heliantheae</taxon>
        <taxon>Ambrosia</taxon>
    </lineage>
</organism>
<evidence type="ECO:0000313" key="1">
    <source>
        <dbReference type="EMBL" id="KAI7751272.1"/>
    </source>
</evidence>
<protein>
    <submittedName>
        <fullName evidence="1">Uncharacterized protein</fullName>
    </submittedName>
</protein>
<dbReference type="Proteomes" id="UP001206925">
    <property type="component" value="Unassembled WGS sequence"/>
</dbReference>
<gene>
    <name evidence="1" type="ORF">M8C21_010621</name>
</gene>
<keyword evidence="2" id="KW-1185">Reference proteome</keyword>
<proteinExistence type="predicted"/>
<sequence>MASFVESECGGPTVYIPRKIEVVRYAGSQIFHIWSRAAKLIFGATKYTSADLRTPTHEEIKCLILITQFNSSKIKAHPWRKRWCFNPFTYIWLKASDQVINSIHSSNQGAKKLTVKKSRMVERYCLRGWLPWEIGCGLMKLVFKLESARQSLVLDLDR</sequence>
<evidence type="ECO:0000313" key="2">
    <source>
        <dbReference type="Proteomes" id="UP001206925"/>
    </source>
</evidence>
<dbReference type="EMBL" id="JAMZMK010005938">
    <property type="protein sequence ID" value="KAI7751272.1"/>
    <property type="molecule type" value="Genomic_DNA"/>
</dbReference>
<comment type="caution">
    <text evidence="1">The sequence shown here is derived from an EMBL/GenBank/DDBJ whole genome shotgun (WGS) entry which is preliminary data.</text>
</comment>
<dbReference type="AlphaFoldDB" id="A0AAD5GQ63"/>
<accession>A0AAD5GQ63</accession>
<name>A0AAD5GQ63_AMBAR</name>